<sequence length="257" mass="27730">MEVLGTPKAPRPPSRALRIAAAVLPAVLVLGAAVGGLVYTKSTVDKADTTAPTTVWGKDPKPPADPADGIEKGRHDSPLSMLLLPVPSGYKLGPDLQEFGNDSIVSGKQAEAMMKDDGKGLAGKQRREWEKRVEKLGPKGLAFRSYTDSANDLDIEVRIMQLKDKKAVAETYRFRKDLMDSIGLFRDGPKITGHTHASCFLPPNDKKSKLEAMVCTAYEGGALVTLSAYGTKPFDKSEVANLLKKQIDHIASPGEYV</sequence>
<evidence type="ECO:0000313" key="3">
    <source>
        <dbReference type="EMBL" id="MBO0516666.1"/>
    </source>
</evidence>
<keyword evidence="2" id="KW-1133">Transmembrane helix</keyword>
<accession>A0A939FCD5</accession>
<feature type="region of interest" description="Disordered" evidence="1">
    <location>
        <begin position="50"/>
        <end position="75"/>
    </location>
</feature>
<name>A0A939FCD5_9ACTN</name>
<dbReference type="Proteomes" id="UP000664167">
    <property type="component" value="Unassembled WGS sequence"/>
</dbReference>
<evidence type="ECO:0000313" key="4">
    <source>
        <dbReference type="Proteomes" id="UP000664167"/>
    </source>
</evidence>
<evidence type="ECO:0008006" key="5">
    <source>
        <dbReference type="Google" id="ProtNLM"/>
    </source>
</evidence>
<keyword evidence="2" id="KW-0812">Transmembrane</keyword>
<comment type="caution">
    <text evidence="3">The sequence shown here is derived from an EMBL/GenBank/DDBJ whole genome shotgun (WGS) entry which is preliminary data.</text>
</comment>
<organism evidence="3 4">
    <name type="scientific">Streptomyces beijiangensis</name>
    <dbReference type="NCBI Taxonomy" id="163361"/>
    <lineage>
        <taxon>Bacteria</taxon>
        <taxon>Bacillati</taxon>
        <taxon>Actinomycetota</taxon>
        <taxon>Actinomycetes</taxon>
        <taxon>Kitasatosporales</taxon>
        <taxon>Streptomycetaceae</taxon>
        <taxon>Streptomyces</taxon>
    </lineage>
</organism>
<keyword evidence="2" id="KW-0472">Membrane</keyword>
<feature type="transmembrane region" description="Helical" evidence="2">
    <location>
        <begin position="16"/>
        <end position="39"/>
    </location>
</feature>
<evidence type="ECO:0000256" key="1">
    <source>
        <dbReference type="SAM" id="MobiDB-lite"/>
    </source>
</evidence>
<dbReference type="AlphaFoldDB" id="A0A939FCD5"/>
<proteinExistence type="predicted"/>
<gene>
    <name evidence="3" type="ORF">J0695_33575</name>
</gene>
<keyword evidence="4" id="KW-1185">Reference proteome</keyword>
<dbReference type="EMBL" id="JAFLRJ010000429">
    <property type="protein sequence ID" value="MBO0516666.1"/>
    <property type="molecule type" value="Genomic_DNA"/>
</dbReference>
<reference evidence="3" key="1">
    <citation type="submission" date="2021-03" db="EMBL/GenBank/DDBJ databases">
        <title>Streptomyces poriferae sp. nov., a novel marine sponge-derived Actinobacteria species with anti-MRSA activity.</title>
        <authorList>
            <person name="Sandoval-Powers M."/>
            <person name="Kralova S."/>
            <person name="Nguyen G.-S."/>
            <person name="Fawwal D."/>
            <person name="Degnes K."/>
            <person name="Klinkenberg G."/>
            <person name="Sletta H."/>
            <person name="Wentzel A."/>
            <person name="Liles M.R."/>
        </authorList>
    </citation>
    <scope>NUCLEOTIDE SEQUENCE</scope>
    <source>
        <strain evidence="3">DSM 41794</strain>
    </source>
</reference>
<protein>
    <recommendedName>
        <fullName evidence="5">Secreted protein</fullName>
    </recommendedName>
</protein>
<evidence type="ECO:0000256" key="2">
    <source>
        <dbReference type="SAM" id="Phobius"/>
    </source>
</evidence>